<dbReference type="EMBL" id="LGRX02007425">
    <property type="protein sequence ID" value="KAK3275035.1"/>
    <property type="molecule type" value="Genomic_DNA"/>
</dbReference>
<comment type="caution">
    <text evidence="2">The sequence shown here is derived from an EMBL/GenBank/DDBJ whole genome shotgun (WGS) entry which is preliminary data.</text>
</comment>
<name>A0AAE0GB69_9CHLO</name>
<dbReference type="PANTHER" id="PTHR21021:SF16">
    <property type="entry name" value="TIP41-LIKE PROTEIN"/>
    <property type="match status" value="1"/>
</dbReference>
<proteinExistence type="inferred from homology"/>
<dbReference type="GO" id="GO:0005829">
    <property type="term" value="C:cytosol"/>
    <property type="evidence" value="ECO:0007669"/>
    <property type="project" value="TreeGrafter"/>
</dbReference>
<gene>
    <name evidence="2" type="ORF">CYMTET_16816</name>
</gene>
<dbReference type="PANTHER" id="PTHR21021">
    <property type="entry name" value="GAF/PUTATIVE CYTOSKELETAL PROTEIN"/>
    <property type="match status" value="1"/>
</dbReference>
<accession>A0AAE0GB69</accession>
<keyword evidence="3" id="KW-1185">Reference proteome</keyword>
<dbReference type="InterPro" id="IPR007303">
    <property type="entry name" value="TIP41-like"/>
</dbReference>
<dbReference type="InterPro" id="IPR051330">
    <property type="entry name" value="Phosphatase_reg/MetRdx"/>
</dbReference>
<organism evidence="2 3">
    <name type="scientific">Cymbomonas tetramitiformis</name>
    <dbReference type="NCBI Taxonomy" id="36881"/>
    <lineage>
        <taxon>Eukaryota</taxon>
        <taxon>Viridiplantae</taxon>
        <taxon>Chlorophyta</taxon>
        <taxon>Pyramimonadophyceae</taxon>
        <taxon>Pyramimonadales</taxon>
        <taxon>Pyramimonadaceae</taxon>
        <taxon>Cymbomonas</taxon>
    </lineage>
</organism>
<evidence type="ECO:0008006" key="4">
    <source>
        <dbReference type="Google" id="ProtNLM"/>
    </source>
</evidence>
<evidence type="ECO:0000313" key="3">
    <source>
        <dbReference type="Proteomes" id="UP001190700"/>
    </source>
</evidence>
<reference evidence="2 3" key="1">
    <citation type="journal article" date="2015" name="Genome Biol. Evol.">
        <title>Comparative Genomics of a Bacterivorous Green Alga Reveals Evolutionary Causalities and Consequences of Phago-Mixotrophic Mode of Nutrition.</title>
        <authorList>
            <person name="Burns J.A."/>
            <person name="Paasch A."/>
            <person name="Narechania A."/>
            <person name="Kim E."/>
        </authorList>
    </citation>
    <scope>NUCLEOTIDE SEQUENCE [LARGE SCALE GENOMIC DNA]</scope>
    <source>
        <strain evidence="2 3">PLY_AMNH</strain>
    </source>
</reference>
<dbReference type="Proteomes" id="UP001190700">
    <property type="component" value="Unassembled WGS sequence"/>
</dbReference>
<evidence type="ECO:0000313" key="2">
    <source>
        <dbReference type="EMBL" id="KAK3275035.1"/>
    </source>
</evidence>
<comment type="similarity">
    <text evidence="1">Belongs to the TIP41 family.</text>
</comment>
<dbReference type="AlphaFoldDB" id="A0AAE0GB69"/>
<protein>
    <recommendedName>
        <fullName evidence="4">TIP41-like protein</fullName>
    </recommendedName>
</protein>
<dbReference type="GO" id="GO:0031929">
    <property type="term" value="P:TOR signaling"/>
    <property type="evidence" value="ECO:0007669"/>
    <property type="project" value="TreeGrafter"/>
</dbReference>
<evidence type="ECO:0000256" key="1">
    <source>
        <dbReference type="ARBA" id="ARBA00006658"/>
    </source>
</evidence>
<sequence>MIYGTNSLECTHEASGTTIRFDAFGALQGWLDEQAPPLEVASAQEWKESHDLTGKLVVAYDWTYTTKYEGDLLLNPKMLRSGGVDICQVSETASSDAHCQQATQPALWEVTEESIDRAALMRQEPILYFDEVNLYESELDDNGISRVNVKVRVMASSWYVLMRYWLRADGTLTRIRDTRIYCPFHATSKAMCDSSHVIREVTHREGNFEDLDPKRAVEARLNPDVGQQFLPITFQKVEKLRI</sequence>
<dbReference type="Pfam" id="PF04176">
    <property type="entry name" value="TIP41"/>
    <property type="match status" value="1"/>
</dbReference>